<gene>
    <name evidence="6" type="ORF">BMF97_14245</name>
</gene>
<sequence>MKNKTGFWAVVILGSMFSFIHAQNTTGKSSEKEIQTVSLTGKKKLIERKIDRTVFNVENSIASQGMDGVEALRNTPLLKVDEISGISIIGKSGVSVMINDKIVQMSDKELLNYLKSLRSENIARIEVITTPPAKYDAQGNSGIINIVLKKNINLGWSGNLTTGYTKKSYDGFTNNIGLNYQSDKISSSLKLRHYDNQKKSTEQNEIIGTQGLKSLDVRKDMPRGVGLNYSLDYKISDKSNVGVVYDFGINRMNMNINNRSEYFTGGKQDSLLTTYAEHRERTPTHTLNVYYDLKLDSLGKKMSVGGNYFSNIPVNRISFQTLNHNNNDIEDYRSYNKINYSIWSGQVDFTLPYKFANIETGGKVAYFKNNSDLEYSRVTDVGSVLMPDGRNLFEYKEQNYAGYFSIDKKFSEQWSAKAGVRYEYSVIDGLSLTSGERNKYEYGRFFPTAYLAYKADDNNTFTVNYSRRINRPFFRAINPYRWYINPYSFAKGNPYLKPSYSDNIELGYSFKSKFTATLYYQQVKDAYSQIVTYSDGIKIIDYNNLFNDSSYGLNLGYYDTLFKFWELNVNANLYYVKSKGIIPEVIGQNAFNTYYNINNTFTLNKQKTVAVFANFMHRLPGSFGNYKAENFSMLNLGTKLSFMEKKLQVNASVNDVFRTALSKGEAVYSNFISRNENYYDYRNFTLSVSYIFGNNKVKGADRNIKFEEKNRVN</sequence>
<keyword evidence="3" id="KW-0998">Cell outer membrane</keyword>
<protein>
    <submittedName>
        <fullName evidence="6">TonB-dependent receptor</fullName>
    </submittedName>
</protein>
<dbReference type="eggNOG" id="COG4771">
    <property type="taxonomic scope" value="Bacteria"/>
</dbReference>
<dbReference type="EMBL" id="MPOG01000016">
    <property type="protein sequence ID" value="OOH93593.1"/>
    <property type="molecule type" value="Genomic_DNA"/>
</dbReference>
<evidence type="ECO:0000256" key="1">
    <source>
        <dbReference type="ARBA" id="ARBA00004442"/>
    </source>
</evidence>
<dbReference type="GO" id="GO:0009279">
    <property type="term" value="C:cell outer membrane"/>
    <property type="evidence" value="ECO:0007669"/>
    <property type="project" value="UniProtKB-SubCell"/>
</dbReference>
<comment type="caution">
    <text evidence="6">The sequence shown here is derived from an EMBL/GenBank/DDBJ whole genome shotgun (WGS) entry which is preliminary data.</text>
</comment>
<dbReference type="Proteomes" id="UP000188947">
    <property type="component" value="Unassembled WGS sequence"/>
</dbReference>
<evidence type="ECO:0000256" key="3">
    <source>
        <dbReference type="ARBA" id="ARBA00023237"/>
    </source>
</evidence>
<dbReference type="InterPro" id="IPR036942">
    <property type="entry name" value="Beta-barrel_TonB_sf"/>
</dbReference>
<dbReference type="RefSeq" id="WP_069213833.1">
    <property type="nucleotide sequence ID" value="NZ_CP016378.1"/>
</dbReference>
<feature type="domain" description="Outer membrane protein beta-barrel" evidence="5">
    <location>
        <begin position="294"/>
        <end position="690"/>
    </location>
</feature>
<dbReference type="SUPFAM" id="SSF56935">
    <property type="entry name" value="Porins"/>
    <property type="match status" value="1"/>
</dbReference>
<dbReference type="InterPro" id="IPR041700">
    <property type="entry name" value="OMP_b-brl_3"/>
</dbReference>
<comment type="subcellular location">
    <subcellularLocation>
        <location evidence="1">Cell outer membrane</location>
    </subcellularLocation>
</comment>
<organism evidence="6 7">
    <name type="scientific">Elizabethkingia meningoseptica</name>
    <name type="common">Chryseobacterium meningosepticum</name>
    <dbReference type="NCBI Taxonomy" id="238"/>
    <lineage>
        <taxon>Bacteria</taxon>
        <taxon>Pseudomonadati</taxon>
        <taxon>Bacteroidota</taxon>
        <taxon>Flavobacteriia</taxon>
        <taxon>Flavobacteriales</taxon>
        <taxon>Weeksellaceae</taxon>
        <taxon>Elizabethkingia</taxon>
    </lineage>
</organism>
<accession>A0A1V3TYD6</accession>
<dbReference type="OrthoDB" id="8764943at2"/>
<keyword evidence="6" id="KW-0675">Receptor</keyword>
<proteinExistence type="predicted"/>
<keyword evidence="7" id="KW-1185">Reference proteome</keyword>
<feature type="chain" id="PRO_5010691239" evidence="4">
    <location>
        <begin position="23"/>
        <end position="713"/>
    </location>
</feature>
<dbReference type="Pfam" id="PF14905">
    <property type="entry name" value="OMP_b-brl_3"/>
    <property type="match status" value="1"/>
</dbReference>
<reference evidence="6 7" key="1">
    <citation type="submission" date="2016-11" db="EMBL/GenBank/DDBJ databases">
        <title>Genome sequence and comparative genomic analysis of clinical strain Elizabethkingia meningoseptica 61421 PRCM.</title>
        <authorList>
            <person name="Wang M."/>
            <person name="Hu S."/>
            <person name="Cao L."/>
            <person name="Jiang T."/>
            <person name="Zhou Y."/>
            <person name="Ming D."/>
        </authorList>
    </citation>
    <scope>NUCLEOTIDE SEQUENCE [LARGE SCALE GENOMIC DNA]</scope>
    <source>
        <strain evidence="6 7">61421 PRCM</strain>
    </source>
</reference>
<dbReference type="Gene3D" id="2.40.170.20">
    <property type="entry name" value="TonB-dependent receptor, beta-barrel domain"/>
    <property type="match status" value="1"/>
</dbReference>
<name>A0A1V3TYD6_ELIME</name>
<dbReference type="PANTHER" id="PTHR40980:SF4">
    <property type="entry name" value="TONB-DEPENDENT RECEPTOR-LIKE BETA-BARREL DOMAIN-CONTAINING PROTEIN"/>
    <property type="match status" value="1"/>
</dbReference>
<dbReference type="AlphaFoldDB" id="A0A1V3TYD6"/>
<keyword evidence="2" id="KW-0472">Membrane</keyword>
<keyword evidence="4" id="KW-0732">Signal</keyword>
<dbReference type="PANTHER" id="PTHR40980">
    <property type="entry name" value="PLUG DOMAIN-CONTAINING PROTEIN"/>
    <property type="match status" value="1"/>
</dbReference>
<feature type="signal peptide" evidence="4">
    <location>
        <begin position="1"/>
        <end position="22"/>
    </location>
</feature>
<evidence type="ECO:0000259" key="5">
    <source>
        <dbReference type="Pfam" id="PF14905"/>
    </source>
</evidence>
<evidence type="ECO:0000256" key="2">
    <source>
        <dbReference type="ARBA" id="ARBA00023136"/>
    </source>
</evidence>
<evidence type="ECO:0000256" key="4">
    <source>
        <dbReference type="SAM" id="SignalP"/>
    </source>
</evidence>
<evidence type="ECO:0000313" key="6">
    <source>
        <dbReference type="EMBL" id="OOH93593.1"/>
    </source>
</evidence>
<dbReference type="STRING" id="238.BBD35_09810"/>
<evidence type="ECO:0000313" key="7">
    <source>
        <dbReference type="Proteomes" id="UP000188947"/>
    </source>
</evidence>